<organism evidence="1 2">
    <name type="scientific">Pleurodeles waltl</name>
    <name type="common">Iberian ribbed newt</name>
    <dbReference type="NCBI Taxonomy" id="8319"/>
    <lineage>
        <taxon>Eukaryota</taxon>
        <taxon>Metazoa</taxon>
        <taxon>Chordata</taxon>
        <taxon>Craniata</taxon>
        <taxon>Vertebrata</taxon>
        <taxon>Euteleostomi</taxon>
        <taxon>Amphibia</taxon>
        <taxon>Batrachia</taxon>
        <taxon>Caudata</taxon>
        <taxon>Salamandroidea</taxon>
        <taxon>Salamandridae</taxon>
        <taxon>Pleurodelinae</taxon>
        <taxon>Pleurodeles</taxon>
    </lineage>
</organism>
<protein>
    <submittedName>
        <fullName evidence="1">Uncharacterized protein</fullName>
    </submittedName>
</protein>
<accession>A0AAV7U510</accession>
<dbReference type="Proteomes" id="UP001066276">
    <property type="component" value="Chromosome 3_1"/>
</dbReference>
<sequence length="72" mass="7906">MDVGEWTYSEISRLGVIEPVLGDDEHPGPSGWHLDLKLRSCVTSVERLLEMEACAMPWVNTTDGRHGGLASP</sequence>
<keyword evidence="2" id="KW-1185">Reference proteome</keyword>
<proteinExistence type="predicted"/>
<evidence type="ECO:0000313" key="2">
    <source>
        <dbReference type="Proteomes" id="UP001066276"/>
    </source>
</evidence>
<gene>
    <name evidence="1" type="ORF">NDU88_000451</name>
</gene>
<dbReference type="AlphaFoldDB" id="A0AAV7U510"/>
<reference evidence="1" key="1">
    <citation type="journal article" date="2022" name="bioRxiv">
        <title>Sequencing and chromosome-scale assembly of the giantPleurodeles waltlgenome.</title>
        <authorList>
            <person name="Brown T."/>
            <person name="Elewa A."/>
            <person name="Iarovenko S."/>
            <person name="Subramanian E."/>
            <person name="Araus A.J."/>
            <person name="Petzold A."/>
            <person name="Susuki M."/>
            <person name="Suzuki K.-i.T."/>
            <person name="Hayashi T."/>
            <person name="Toyoda A."/>
            <person name="Oliveira C."/>
            <person name="Osipova E."/>
            <person name="Leigh N.D."/>
            <person name="Simon A."/>
            <person name="Yun M.H."/>
        </authorList>
    </citation>
    <scope>NUCLEOTIDE SEQUENCE</scope>
    <source>
        <strain evidence="1">20211129_DDA</strain>
        <tissue evidence="1">Liver</tissue>
    </source>
</reference>
<dbReference type="EMBL" id="JANPWB010000005">
    <property type="protein sequence ID" value="KAJ1183636.1"/>
    <property type="molecule type" value="Genomic_DNA"/>
</dbReference>
<comment type="caution">
    <text evidence="1">The sequence shown here is derived from an EMBL/GenBank/DDBJ whole genome shotgun (WGS) entry which is preliminary data.</text>
</comment>
<name>A0AAV7U510_PLEWA</name>
<evidence type="ECO:0000313" key="1">
    <source>
        <dbReference type="EMBL" id="KAJ1183636.1"/>
    </source>
</evidence>